<accession>A0A366LLG2</accession>
<dbReference type="AlphaFoldDB" id="A0A366LLG2"/>
<reference evidence="3 4" key="1">
    <citation type="submission" date="2018-06" db="EMBL/GenBank/DDBJ databases">
        <title>Sphaerisporangium craniellae sp. nov., isolated from a marine sponge in the South China Sea.</title>
        <authorList>
            <person name="Li L."/>
        </authorList>
    </citation>
    <scope>NUCLEOTIDE SEQUENCE [LARGE SCALE GENOMIC DNA]</scope>
    <source>
        <strain evidence="3 4">LHW63015</strain>
    </source>
</reference>
<dbReference type="Proteomes" id="UP000253303">
    <property type="component" value="Unassembled WGS sequence"/>
</dbReference>
<keyword evidence="1" id="KW-0723">Serine/threonine-protein kinase</keyword>
<keyword evidence="1" id="KW-0808">Transferase</keyword>
<dbReference type="EMBL" id="QMEY01000038">
    <property type="protein sequence ID" value="RBQ14134.1"/>
    <property type="molecule type" value="Genomic_DNA"/>
</dbReference>
<evidence type="ECO:0000259" key="2">
    <source>
        <dbReference type="Pfam" id="PF13581"/>
    </source>
</evidence>
<dbReference type="SUPFAM" id="SSF55874">
    <property type="entry name" value="ATPase domain of HSP90 chaperone/DNA topoisomerase II/histidine kinase"/>
    <property type="match status" value="1"/>
</dbReference>
<gene>
    <name evidence="3" type="ORF">DP939_42485</name>
</gene>
<evidence type="ECO:0000313" key="3">
    <source>
        <dbReference type="EMBL" id="RBQ14134.1"/>
    </source>
</evidence>
<comment type="caution">
    <text evidence="3">The sequence shown here is derived from an EMBL/GenBank/DDBJ whole genome shotgun (WGS) entry which is preliminary data.</text>
</comment>
<dbReference type="Pfam" id="PF13581">
    <property type="entry name" value="HATPase_c_2"/>
    <property type="match status" value="1"/>
</dbReference>
<feature type="domain" description="Histidine kinase/HSP90-like ATPase" evidence="2">
    <location>
        <begin position="27"/>
        <end position="137"/>
    </location>
</feature>
<sequence length="176" mass="18965">MPKNSEKRDGGDIVDIRSCELEGVMQAPGLAREFVAKVLPDHPRLDDLRLLVCELVTNSVLHSRSGLPPEGGLTVIVARAASYVRIAVVDEGTAGEGGPRVREAAEDAESGRGLTLVAALADTWGHRRMSRCRTVWVQVNDDAPGGERSEPVRPPAGDHLVPARIPWYPVERGVHG</sequence>
<proteinExistence type="predicted"/>
<dbReference type="Gene3D" id="3.30.565.10">
    <property type="entry name" value="Histidine kinase-like ATPase, C-terminal domain"/>
    <property type="match status" value="1"/>
</dbReference>
<dbReference type="InterPro" id="IPR036890">
    <property type="entry name" value="HATPase_C_sf"/>
</dbReference>
<dbReference type="InterPro" id="IPR003594">
    <property type="entry name" value="HATPase_dom"/>
</dbReference>
<dbReference type="GO" id="GO:0004674">
    <property type="term" value="F:protein serine/threonine kinase activity"/>
    <property type="evidence" value="ECO:0007669"/>
    <property type="project" value="UniProtKB-KW"/>
</dbReference>
<evidence type="ECO:0000313" key="4">
    <source>
        <dbReference type="Proteomes" id="UP000253303"/>
    </source>
</evidence>
<keyword evidence="1" id="KW-0418">Kinase</keyword>
<dbReference type="CDD" id="cd16936">
    <property type="entry name" value="HATPase_RsbW-like"/>
    <property type="match status" value="1"/>
</dbReference>
<evidence type="ECO:0000256" key="1">
    <source>
        <dbReference type="ARBA" id="ARBA00022527"/>
    </source>
</evidence>
<name>A0A366LLG2_9ACTN</name>
<protein>
    <recommendedName>
        <fullName evidence="2">Histidine kinase/HSP90-like ATPase domain-containing protein</fullName>
    </recommendedName>
</protein>
<organism evidence="3 4">
    <name type="scientific">Spongiactinospora rosea</name>
    <dbReference type="NCBI Taxonomy" id="2248750"/>
    <lineage>
        <taxon>Bacteria</taxon>
        <taxon>Bacillati</taxon>
        <taxon>Actinomycetota</taxon>
        <taxon>Actinomycetes</taxon>
        <taxon>Streptosporangiales</taxon>
        <taxon>Streptosporangiaceae</taxon>
        <taxon>Spongiactinospora</taxon>
    </lineage>
</organism>
<dbReference type="PANTHER" id="PTHR35526:SF3">
    <property type="entry name" value="ANTI-SIGMA-F FACTOR RSBW"/>
    <property type="match status" value="1"/>
</dbReference>
<dbReference type="InterPro" id="IPR050267">
    <property type="entry name" value="Anti-sigma-factor_SerPK"/>
</dbReference>
<keyword evidence="4" id="KW-1185">Reference proteome</keyword>
<dbReference type="PANTHER" id="PTHR35526">
    <property type="entry name" value="ANTI-SIGMA-F FACTOR RSBW-RELATED"/>
    <property type="match status" value="1"/>
</dbReference>